<comment type="similarity">
    <text evidence="2">Belongs to the Iojap/RsfS family.</text>
</comment>
<dbReference type="PANTHER" id="PTHR21043:SF0">
    <property type="entry name" value="MITOCHONDRIAL ASSEMBLY OF RIBOSOMAL LARGE SUBUNIT PROTEIN 1"/>
    <property type="match status" value="1"/>
</dbReference>
<dbReference type="GO" id="GO:0017148">
    <property type="term" value="P:negative regulation of translation"/>
    <property type="evidence" value="ECO:0007669"/>
    <property type="project" value="TreeGrafter"/>
</dbReference>
<feature type="non-terminal residue" evidence="6">
    <location>
        <position position="231"/>
    </location>
</feature>
<keyword evidence="7" id="KW-1185">Reference proteome</keyword>
<dbReference type="GO" id="GO:0005739">
    <property type="term" value="C:mitochondrion"/>
    <property type="evidence" value="ECO:0007669"/>
    <property type="project" value="UniProtKB-SubCell"/>
</dbReference>
<gene>
    <name evidence="6" type="primary">Malsu1</name>
    <name evidence="6" type="ORF">GTO95_0003477</name>
</gene>
<accession>A0A8J7NF83</accession>
<evidence type="ECO:0000256" key="2">
    <source>
        <dbReference type="ARBA" id="ARBA00010574"/>
    </source>
</evidence>
<evidence type="ECO:0000256" key="1">
    <source>
        <dbReference type="ARBA" id="ARBA00004173"/>
    </source>
</evidence>
<dbReference type="FunFam" id="3.30.460.10:FF:000018">
    <property type="entry name" value="Mitochondrial assembly of ribosomal large subunit 1"/>
    <property type="match status" value="1"/>
</dbReference>
<reference evidence="6" key="1">
    <citation type="journal article" date="2021" name="Cell">
        <title>Tracing the genetic footprints of vertebrate landing in non-teleost ray-finned fishes.</title>
        <authorList>
            <person name="Bi X."/>
            <person name="Wang K."/>
            <person name="Yang L."/>
            <person name="Pan H."/>
            <person name="Jiang H."/>
            <person name="Wei Q."/>
            <person name="Fang M."/>
            <person name="Yu H."/>
            <person name="Zhu C."/>
            <person name="Cai Y."/>
            <person name="He Y."/>
            <person name="Gan X."/>
            <person name="Zeng H."/>
            <person name="Yu D."/>
            <person name="Zhu Y."/>
            <person name="Jiang H."/>
            <person name="Qiu Q."/>
            <person name="Yang H."/>
            <person name="Zhang Y.E."/>
            <person name="Wang W."/>
            <person name="Zhu M."/>
            <person name="He S."/>
            <person name="Zhang G."/>
        </authorList>
    </citation>
    <scope>NUCLEOTIDE SEQUENCE</scope>
    <source>
        <strain evidence="6">Allg_001</strain>
    </source>
</reference>
<dbReference type="GO" id="GO:0043023">
    <property type="term" value="F:ribosomal large subunit binding"/>
    <property type="evidence" value="ECO:0007669"/>
    <property type="project" value="TreeGrafter"/>
</dbReference>
<protein>
    <recommendedName>
        <fullName evidence="5">Mitochondrial assembly of ribosomal large subunit protein 1</fullName>
    </recommendedName>
</protein>
<dbReference type="Gene3D" id="3.30.460.10">
    <property type="entry name" value="Beta Polymerase, domain 2"/>
    <property type="match status" value="1"/>
</dbReference>
<dbReference type="EMBL" id="JAAWVO010010186">
    <property type="protein sequence ID" value="MBN3313079.1"/>
    <property type="molecule type" value="Genomic_DNA"/>
</dbReference>
<dbReference type="InterPro" id="IPR004394">
    <property type="entry name" value="Iojap/RsfS/C7orf30"/>
</dbReference>
<dbReference type="Pfam" id="PF02410">
    <property type="entry name" value="RsfS"/>
    <property type="match status" value="1"/>
</dbReference>
<keyword evidence="3" id="KW-0496">Mitochondrion</keyword>
<feature type="non-terminal residue" evidence="6">
    <location>
        <position position="1"/>
    </location>
</feature>
<evidence type="ECO:0000256" key="5">
    <source>
        <dbReference type="ARBA" id="ARBA00073331"/>
    </source>
</evidence>
<dbReference type="GO" id="GO:0090071">
    <property type="term" value="P:negative regulation of ribosome biogenesis"/>
    <property type="evidence" value="ECO:0007669"/>
    <property type="project" value="TreeGrafter"/>
</dbReference>
<proteinExistence type="inferred from homology"/>
<dbReference type="AlphaFoldDB" id="A0A8J7NF83"/>
<evidence type="ECO:0000313" key="6">
    <source>
        <dbReference type="EMBL" id="MBN3313079.1"/>
    </source>
</evidence>
<dbReference type="SUPFAM" id="SSF81301">
    <property type="entry name" value="Nucleotidyltransferase"/>
    <property type="match status" value="1"/>
</dbReference>
<dbReference type="NCBIfam" id="TIGR00090">
    <property type="entry name" value="rsfS_iojap_ybeB"/>
    <property type="match status" value="1"/>
</dbReference>
<evidence type="ECO:0000256" key="4">
    <source>
        <dbReference type="ARBA" id="ARBA00053669"/>
    </source>
</evidence>
<evidence type="ECO:0000313" key="7">
    <source>
        <dbReference type="Proteomes" id="UP000736164"/>
    </source>
</evidence>
<dbReference type="Proteomes" id="UP000736164">
    <property type="component" value="Unassembled WGS sequence"/>
</dbReference>
<sequence>MNRVALSTWTKRLLPILSQTSIHTQAGRGSQTGLNAVAAVQQVWSGFYRGAEGGPPLKTCADLPRRLGHTGGTDLSHAEDRAGFEVKKGTGLCPDFNIDFLVALLRQENAGDICVIRVPEEMKYTDYFVVVSGSSTRHLRAMALYAIKVYKHVKRTDDPHVQIEGKDADDWMCIDFGHIVVHFMLPETRELYELEKLWTLRSYDEQLGAIPPETLPEDFTYGAAFSNEPLQ</sequence>
<comment type="caution">
    <text evidence="6">The sequence shown here is derived from an EMBL/GenBank/DDBJ whole genome shotgun (WGS) entry which is preliminary data.</text>
</comment>
<dbReference type="InterPro" id="IPR043519">
    <property type="entry name" value="NT_sf"/>
</dbReference>
<comment type="subcellular location">
    <subcellularLocation>
        <location evidence="1">Mitochondrion</location>
    </subcellularLocation>
</comment>
<dbReference type="PANTHER" id="PTHR21043">
    <property type="entry name" value="IOJAP SUPERFAMILY ORTHOLOG"/>
    <property type="match status" value="1"/>
</dbReference>
<evidence type="ECO:0000256" key="3">
    <source>
        <dbReference type="ARBA" id="ARBA00023128"/>
    </source>
</evidence>
<name>A0A8J7NF83_ATRSP</name>
<dbReference type="HAMAP" id="MF_01477">
    <property type="entry name" value="Iojap_RsfS"/>
    <property type="match status" value="1"/>
</dbReference>
<organism evidence="6 7">
    <name type="scientific">Atractosteus spatula</name>
    <name type="common">Alligator gar</name>
    <name type="synonym">Lepisosteus spatula</name>
    <dbReference type="NCBI Taxonomy" id="7917"/>
    <lineage>
        <taxon>Eukaryota</taxon>
        <taxon>Metazoa</taxon>
        <taxon>Chordata</taxon>
        <taxon>Craniata</taxon>
        <taxon>Vertebrata</taxon>
        <taxon>Euteleostomi</taxon>
        <taxon>Actinopterygii</taxon>
        <taxon>Neopterygii</taxon>
        <taxon>Holostei</taxon>
        <taxon>Semionotiformes</taxon>
        <taxon>Lepisosteidae</taxon>
        <taxon>Atractosteus</taxon>
    </lineage>
</organism>
<comment type="function">
    <text evidence="4">Required for normal mitochondrial ribosome function and mitochondrial translation. May play a role in ribosome biogenesis by preventing premature association of the 28S and 39S ribosomal subunits. Interacts with mitochondrial ribosomal protein uL14m (MRPL14), probably blocking formation of intersubunit bridge B8, preventing association of the 28S and 39S ribosomal subunits. Addition to isolated mitochondrial ribosomal subunits partially inhibits translation, probably by interfering with the association of the 28S and 39S ribosomal subunits and the formation of functional ribosomes. May also participate in the assembly and/or regulation of the stability of the large subunit of the mitochondrial ribosome. May function as a ribosomal silencing factor.</text>
</comment>